<evidence type="ECO:0000256" key="1">
    <source>
        <dbReference type="SAM" id="MobiDB-lite"/>
    </source>
</evidence>
<dbReference type="AlphaFoldDB" id="A0A8T0AQ93"/>
<feature type="signal peptide" evidence="2">
    <location>
        <begin position="1"/>
        <end position="24"/>
    </location>
</feature>
<protein>
    <submittedName>
        <fullName evidence="3">Uncharacterized protein</fullName>
    </submittedName>
</protein>
<gene>
    <name evidence="3" type="ORF">HF521_007477</name>
</gene>
<feature type="compositionally biased region" description="Basic and acidic residues" evidence="1">
    <location>
        <begin position="122"/>
        <end position="137"/>
    </location>
</feature>
<organism evidence="3 4">
    <name type="scientific">Silurus meridionalis</name>
    <name type="common">Southern catfish</name>
    <name type="synonym">Silurus soldatovi meridionalis</name>
    <dbReference type="NCBI Taxonomy" id="175797"/>
    <lineage>
        <taxon>Eukaryota</taxon>
        <taxon>Metazoa</taxon>
        <taxon>Chordata</taxon>
        <taxon>Craniata</taxon>
        <taxon>Vertebrata</taxon>
        <taxon>Euteleostomi</taxon>
        <taxon>Actinopterygii</taxon>
        <taxon>Neopterygii</taxon>
        <taxon>Teleostei</taxon>
        <taxon>Ostariophysi</taxon>
        <taxon>Siluriformes</taxon>
        <taxon>Siluridae</taxon>
        <taxon>Silurus</taxon>
    </lineage>
</organism>
<dbReference type="Proteomes" id="UP000606274">
    <property type="component" value="Unassembled WGS sequence"/>
</dbReference>
<proteinExistence type="predicted"/>
<name>A0A8T0AQ93_SILME</name>
<feature type="chain" id="PRO_5035729656" evidence="2">
    <location>
        <begin position="25"/>
        <end position="210"/>
    </location>
</feature>
<sequence length="210" mass="23106">MSQCVVLQTRLASVLQALIHTVVAEMCKLLRERSEFILNLRLPQELGEKQKLKKVVQTETEQKMKQFALVMEVLGNEALGKIIRLVEDKKFLLDLECKTFSGKRAKRPGSILNILSAEGPEEEHSYDGCGRSSERQGRLGAAEPVEPQRPESPLTLAVTIKDELGNINLNSIISDLCRDVLGPCSSVSLLRAVAGGAVELRRMTSPSAVL</sequence>
<accession>A0A8T0AQ93</accession>
<feature type="region of interest" description="Disordered" evidence="1">
    <location>
        <begin position="119"/>
        <end position="151"/>
    </location>
</feature>
<evidence type="ECO:0000313" key="3">
    <source>
        <dbReference type="EMBL" id="KAF7693724.1"/>
    </source>
</evidence>
<reference evidence="3" key="1">
    <citation type="submission" date="2020-08" db="EMBL/GenBank/DDBJ databases">
        <title>Chromosome-level assembly of Southern catfish (Silurus meridionalis) provides insights into visual adaptation to the nocturnal and benthic lifestyles.</title>
        <authorList>
            <person name="Zhang Y."/>
            <person name="Wang D."/>
            <person name="Peng Z."/>
        </authorList>
    </citation>
    <scope>NUCLEOTIDE SEQUENCE</scope>
    <source>
        <strain evidence="3">SWU-2019-XX</strain>
        <tissue evidence="3">Muscle</tissue>
    </source>
</reference>
<evidence type="ECO:0000256" key="2">
    <source>
        <dbReference type="SAM" id="SignalP"/>
    </source>
</evidence>
<keyword evidence="4" id="KW-1185">Reference proteome</keyword>
<comment type="caution">
    <text evidence="3">The sequence shown here is derived from an EMBL/GenBank/DDBJ whole genome shotgun (WGS) entry which is preliminary data.</text>
</comment>
<dbReference type="EMBL" id="JABFDY010000018">
    <property type="protein sequence ID" value="KAF7693724.1"/>
    <property type="molecule type" value="Genomic_DNA"/>
</dbReference>
<evidence type="ECO:0000313" key="4">
    <source>
        <dbReference type="Proteomes" id="UP000606274"/>
    </source>
</evidence>
<keyword evidence="2" id="KW-0732">Signal</keyword>